<keyword evidence="2" id="KW-1185">Reference proteome</keyword>
<comment type="caution">
    <text evidence="1">The sequence shown here is derived from an EMBL/GenBank/DDBJ whole genome shotgun (WGS) entry which is preliminary data.</text>
</comment>
<organism evidence="1 2">
    <name type="scientific">Steroidobacter agaridevorans</name>
    <dbReference type="NCBI Taxonomy" id="2695856"/>
    <lineage>
        <taxon>Bacteria</taxon>
        <taxon>Pseudomonadati</taxon>
        <taxon>Pseudomonadota</taxon>
        <taxon>Gammaproteobacteria</taxon>
        <taxon>Steroidobacterales</taxon>
        <taxon>Steroidobacteraceae</taxon>
        <taxon>Steroidobacter</taxon>
    </lineage>
</organism>
<protein>
    <submittedName>
        <fullName evidence="1">Uncharacterized protein</fullName>
    </submittedName>
</protein>
<evidence type="ECO:0000313" key="1">
    <source>
        <dbReference type="EMBL" id="GFE82585.1"/>
    </source>
</evidence>
<sequence>MTFELLRNVVQLDRVPSRELQADAPCPAFYSGRANWRLCDCKILNCKGMNLTALSEMLS</sequence>
<dbReference type="EMBL" id="BLJN01000004">
    <property type="protein sequence ID" value="GFE82585.1"/>
    <property type="molecule type" value="Genomic_DNA"/>
</dbReference>
<reference evidence="2" key="1">
    <citation type="submission" date="2020-01" db="EMBL/GenBank/DDBJ databases">
        <title>'Steroidobacter agaridevorans' sp. nov., agar-degrading bacteria isolated from rhizosphere soils.</title>
        <authorList>
            <person name="Ikenaga M."/>
            <person name="Kataoka M."/>
            <person name="Murouchi A."/>
            <person name="Katsuragi S."/>
            <person name="Sakai M."/>
        </authorList>
    </citation>
    <scope>NUCLEOTIDE SEQUENCE [LARGE SCALE GENOMIC DNA]</scope>
    <source>
        <strain evidence="2">YU21-B</strain>
    </source>
</reference>
<proteinExistence type="predicted"/>
<accession>A0A829YGH3</accession>
<dbReference type="AlphaFoldDB" id="A0A829YGH3"/>
<gene>
    <name evidence="1" type="ORF">GCM10011487_45850</name>
</gene>
<name>A0A829YGH3_9GAMM</name>
<dbReference type="Proteomes" id="UP000445000">
    <property type="component" value="Unassembled WGS sequence"/>
</dbReference>
<evidence type="ECO:0000313" key="2">
    <source>
        <dbReference type="Proteomes" id="UP000445000"/>
    </source>
</evidence>